<dbReference type="GO" id="GO:0003700">
    <property type="term" value="F:DNA-binding transcription factor activity"/>
    <property type="evidence" value="ECO:0007669"/>
    <property type="project" value="InterPro"/>
</dbReference>
<dbReference type="InterPro" id="IPR011711">
    <property type="entry name" value="GntR_C"/>
</dbReference>
<dbReference type="Pfam" id="PF00392">
    <property type="entry name" value="GntR"/>
    <property type="match status" value="1"/>
</dbReference>
<proteinExistence type="predicted"/>
<accession>A0A9D2PXW5</accession>
<dbReference type="Proteomes" id="UP000823863">
    <property type="component" value="Unassembled WGS sequence"/>
</dbReference>
<dbReference type="Pfam" id="PF07729">
    <property type="entry name" value="FCD"/>
    <property type="match status" value="1"/>
</dbReference>
<dbReference type="InterPro" id="IPR036388">
    <property type="entry name" value="WH-like_DNA-bd_sf"/>
</dbReference>
<dbReference type="PROSITE" id="PS50949">
    <property type="entry name" value="HTH_GNTR"/>
    <property type="match status" value="1"/>
</dbReference>
<dbReference type="SUPFAM" id="SSF48008">
    <property type="entry name" value="GntR ligand-binding domain-like"/>
    <property type="match status" value="1"/>
</dbReference>
<dbReference type="SMART" id="SM00345">
    <property type="entry name" value="HTH_GNTR"/>
    <property type="match status" value="1"/>
</dbReference>
<dbReference type="Gene3D" id="1.10.10.10">
    <property type="entry name" value="Winged helix-like DNA-binding domain superfamily/Winged helix DNA-binding domain"/>
    <property type="match status" value="1"/>
</dbReference>
<evidence type="ECO:0000256" key="1">
    <source>
        <dbReference type="ARBA" id="ARBA00023015"/>
    </source>
</evidence>
<dbReference type="PANTHER" id="PTHR43537:SF5">
    <property type="entry name" value="UXU OPERON TRANSCRIPTIONAL REGULATOR"/>
    <property type="match status" value="1"/>
</dbReference>
<dbReference type="PRINTS" id="PR00035">
    <property type="entry name" value="HTHGNTR"/>
</dbReference>
<organism evidence="5 6">
    <name type="scientific">Candidatus Enterocloster excrementigallinarum</name>
    <dbReference type="NCBI Taxonomy" id="2838558"/>
    <lineage>
        <taxon>Bacteria</taxon>
        <taxon>Bacillati</taxon>
        <taxon>Bacillota</taxon>
        <taxon>Clostridia</taxon>
        <taxon>Lachnospirales</taxon>
        <taxon>Lachnospiraceae</taxon>
        <taxon>Enterocloster</taxon>
    </lineage>
</organism>
<dbReference type="InterPro" id="IPR000524">
    <property type="entry name" value="Tscrpt_reg_HTH_GntR"/>
</dbReference>
<sequence>MRNDMRSYRGSDVLPMATAQKVKTMIIQRDMKPGDRLPTETELAERFGVSRSTLREAMKFLRAENVVVIRQGSGTFVSAGTGIGEDPLGLHFTNQEKLLENLFETRMLLEPEIAGLAAQRATPGDVKNLERMVWEMEKSEINSPAAAELDVQFHTAVAECTHNDVLVRVVPIIIESIRRSHGENHDDQDSFKRAKVCHAGICKAISEGNVIEAKFMAERHAWETLNYMKEVVSSNL</sequence>
<evidence type="ECO:0000256" key="3">
    <source>
        <dbReference type="ARBA" id="ARBA00023163"/>
    </source>
</evidence>
<keyword evidence="1" id="KW-0805">Transcription regulation</keyword>
<reference evidence="5" key="1">
    <citation type="journal article" date="2021" name="PeerJ">
        <title>Extensive microbial diversity within the chicken gut microbiome revealed by metagenomics and culture.</title>
        <authorList>
            <person name="Gilroy R."/>
            <person name="Ravi A."/>
            <person name="Getino M."/>
            <person name="Pursley I."/>
            <person name="Horton D.L."/>
            <person name="Alikhan N.F."/>
            <person name="Baker D."/>
            <person name="Gharbi K."/>
            <person name="Hall N."/>
            <person name="Watson M."/>
            <person name="Adriaenssens E.M."/>
            <person name="Foster-Nyarko E."/>
            <person name="Jarju S."/>
            <person name="Secka A."/>
            <person name="Antonio M."/>
            <person name="Oren A."/>
            <person name="Chaudhuri R.R."/>
            <person name="La Ragione R."/>
            <person name="Hildebrand F."/>
            <person name="Pallen M.J."/>
        </authorList>
    </citation>
    <scope>NUCLEOTIDE SEQUENCE</scope>
    <source>
        <strain evidence="5">CHK198-12963</strain>
    </source>
</reference>
<evidence type="ECO:0000259" key="4">
    <source>
        <dbReference type="PROSITE" id="PS50949"/>
    </source>
</evidence>
<comment type="caution">
    <text evidence="5">The sequence shown here is derived from an EMBL/GenBank/DDBJ whole genome shotgun (WGS) entry which is preliminary data.</text>
</comment>
<dbReference type="PANTHER" id="PTHR43537">
    <property type="entry name" value="TRANSCRIPTIONAL REGULATOR, GNTR FAMILY"/>
    <property type="match status" value="1"/>
</dbReference>
<reference evidence="5" key="2">
    <citation type="submission" date="2021-04" db="EMBL/GenBank/DDBJ databases">
        <authorList>
            <person name="Gilroy R."/>
        </authorList>
    </citation>
    <scope>NUCLEOTIDE SEQUENCE</scope>
    <source>
        <strain evidence="5">CHK198-12963</strain>
    </source>
</reference>
<gene>
    <name evidence="5" type="ORF">H9931_11105</name>
</gene>
<name>A0A9D2PXW5_9FIRM</name>
<keyword evidence="2" id="KW-0238">DNA-binding</keyword>
<dbReference type="InterPro" id="IPR008920">
    <property type="entry name" value="TF_FadR/GntR_C"/>
</dbReference>
<dbReference type="InterPro" id="IPR036390">
    <property type="entry name" value="WH_DNA-bd_sf"/>
</dbReference>
<dbReference type="EMBL" id="DWWB01000060">
    <property type="protein sequence ID" value="HJC67245.1"/>
    <property type="molecule type" value="Genomic_DNA"/>
</dbReference>
<dbReference type="CDD" id="cd07377">
    <property type="entry name" value="WHTH_GntR"/>
    <property type="match status" value="1"/>
</dbReference>
<protein>
    <submittedName>
        <fullName evidence="5">FadR family transcriptional regulator</fullName>
    </submittedName>
</protein>
<dbReference type="SMART" id="SM00895">
    <property type="entry name" value="FCD"/>
    <property type="match status" value="1"/>
</dbReference>
<keyword evidence="3" id="KW-0804">Transcription</keyword>
<evidence type="ECO:0000256" key="2">
    <source>
        <dbReference type="ARBA" id="ARBA00023125"/>
    </source>
</evidence>
<dbReference type="AlphaFoldDB" id="A0A9D2PXW5"/>
<evidence type="ECO:0000313" key="5">
    <source>
        <dbReference type="EMBL" id="HJC67245.1"/>
    </source>
</evidence>
<feature type="domain" description="HTH gntR-type" evidence="4">
    <location>
        <begin position="12"/>
        <end position="80"/>
    </location>
</feature>
<dbReference type="GO" id="GO:0003677">
    <property type="term" value="F:DNA binding"/>
    <property type="evidence" value="ECO:0007669"/>
    <property type="project" value="UniProtKB-KW"/>
</dbReference>
<dbReference type="SUPFAM" id="SSF46785">
    <property type="entry name" value="Winged helix' DNA-binding domain"/>
    <property type="match status" value="1"/>
</dbReference>
<evidence type="ECO:0000313" key="6">
    <source>
        <dbReference type="Proteomes" id="UP000823863"/>
    </source>
</evidence>
<dbReference type="Gene3D" id="1.20.120.530">
    <property type="entry name" value="GntR ligand-binding domain-like"/>
    <property type="match status" value="1"/>
</dbReference>